<dbReference type="SUPFAM" id="SSF141571">
    <property type="entry name" value="Pentapeptide repeat-like"/>
    <property type="match status" value="1"/>
</dbReference>
<evidence type="ECO:0000256" key="4">
    <source>
        <dbReference type="SAM" id="MobiDB-lite"/>
    </source>
</evidence>
<dbReference type="InterPro" id="IPR019775">
    <property type="entry name" value="WD40_repeat_CS"/>
</dbReference>
<dbReference type="CDD" id="cd00200">
    <property type="entry name" value="WD40"/>
    <property type="match status" value="1"/>
</dbReference>
<feature type="repeat" description="WD" evidence="3">
    <location>
        <begin position="1165"/>
        <end position="1201"/>
    </location>
</feature>
<evidence type="ECO:0000313" key="7">
    <source>
        <dbReference type="Proteomes" id="UP000823405"/>
    </source>
</evidence>
<feature type="repeat" description="WD" evidence="3">
    <location>
        <begin position="890"/>
        <end position="931"/>
    </location>
</feature>
<dbReference type="GO" id="GO:1990234">
    <property type="term" value="C:transferase complex"/>
    <property type="evidence" value="ECO:0007669"/>
    <property type="project" value="UniProtKB-ARBA"/>
</dbReference>
<comment type="caution">
    <text evidence="6">The sequence shown here is derived from an EMBL/GenBank/DDBJ whole genome shotgun (WGS) entry which is preliminary data.</text>
</comment>
<feature type="repeat" description="WD" evidence="3">
    <location>
        <begin position="855"/>
        <end position="889"/>
    </location>
</feature>
<dbReference type="InterPro" id="IPR020472">
    <property type="entry name" value="WD40_PAC1"/>
</dbReference>
<accession>A0A9P6RFL9</accession>
<dbReference type="Pfam" id="PF00400">
    <property type="entry name" value="WD40"/>
    <property type="match status" value="7"/>
</dbReference>
<dbReference type="InterPro" id="IPR027417">
    <property type="entry name" value="P-loop_NTPase"/>
</dbReference>
<dbReference type="Gene3D" id="2.130.10.10">
    <property type="entry name" value="YVTN repeat-like/Quinoprotein amine dehydrogenase"/>
    <property type="match status" value="4"/>
</dbReference>
<dbReference type="OrthoDB" id="2414723at2759"/>
<evidence type="ECO:0000256" key="3">
    <source>
        <dbReference type="PROSITE-ProRule" id="PRU00221"/>
    </source>
</evidence>
<keyword evidence="2" id="KW-0677">Repeat</keyword>
<evidence type="ECO:0000259" key="5">
    <source>
        <dbReference type="Pfam" id="PF05729"/>
    </source>
</evidence>
<dbReference type="InterPro" id="IPR001646">
    <property type="entry name" value="5peptide_repeat"/>
</dbReference>
<dbReference type="PRINTS" id="PR00320">
    <property type="entry name" value="GPROTEINBRPT"/>
</dbReference>
<evidence type="ECO:0000256" key="1">
    <source>
        <dbReference type="ARBA" id="ARBA00022574"/>
    </source>
</evidence>
<feature type="repeat" description="WD" evidence="3">
    <location>
        <begin position="729"/>
        <end position="763"/>
    </location>
</feature>
<organism evidence="6 7">
    <name type="scientific">Linnemannia gamsii</name>
    <dbReference type="NCBI Taxonomy" id="64522"/>
    <lineage>
        <taxon>Eukaryota</taxon>
        <taxon>Fungi</taxon>
        <taxon>Fungi incertae sedis</taxon>
        <taxon>Mucoromycota</taxon>
        <taxon>Mortierellomycotina</taxon>
        <taxon>Mortierellomycetes</taxon>
        <taxon>Mortierellales</taxon>
        <taxon>Mortierellaceae</taxon>
        <taxon>Linnemannia</taxon>
    </lineage>
</organism>
<dbReference type="Pfam" id="PF05729">
    <property type="entry name" value="NACHT"/>
    <property type="match status" value="1"/>
</dbReference>
<feature type="repeat" description="WD" evidence="3">
    <location>
        <begin position="764"/>
        <end position="805"/>
    </location>
</feature>
<dbReference type="InterPro" id="IPR025662">
    <property type="entry name" value="Sigma_54_int_dom_ATP-bd_1"/>
</dbReference>
<dbReference type="SUPFAM" id="SSF52540">
    <property type="entry name" value="P-loop containing nucleoside triphosphate hydrolases"/>
    <property type="match status" value="1"/>
</dbReference>
<keyword evidence="7" id="KW-1185">Reference proteome</keyword>
<feature type="domain" description="NACHT" evidence="5">
    <location>
        <begin position="187"/>
        <end position="346"/>
    </location>
</feature>
<feature type="repeat" description="WD" evidence="3">
    <location>
        <begin position="806"/>
        <end position="847"/>
    </location>
</feature>
<evidence type="ECO:0000313" key="6">
    <source>
        <dbReference type="EMBL" id="KAG0316308.1"/>
    </source>
</evidence>
<dbReference type="Gene3D" id="3.40.50.300">
    <property type="entry name" value="P-loop containing nucleotide triphosphate hydrolases"/>
    <property type="match status" value="1"/>
</dbReference>
<dbReference type="PANTHER" id="PTHR22847:SF637">
    <property type="entry name" value="WD REPEAT DOMAIN 5B"/>
    <property type="match status" value="1"/>
</dbReference>
<dbReference type="SUPFAM" id="SSF50978">
    <property type="entry name" value="WD40 repeat-like"/>
    <property type="match status" value="1"/>
</dbReference>
<dbReference type="EMBL" id="JAAAIN010000314">
    <property type="protein sequence ID" value="KAG0316308.1"/>
    <property type="molecule type" value="Genomic_DNA"/>
</dbReference>
<proteinExistence type="predicted"/>
<gene>
    <name evidence="6" type="primary">WDR31_14</name>
    <name evidence="6" type="ORF">BGZ97_007088</name>
</gene>
<dbReference type="InterPro" id="IPR011047">
    <property type="entry name" value="Quinoprotein_ADH-like_sf"/>
</dbReference>
<dbReference type="PROSITE" id="PS50082">
    <property type="entry name" value="WD_REPEATS_2"/>
    <property type="match status" value="7"/>
</dbReference>
<dbReference type="Gene3D" id="2.160.20.80">
    <property type="entry name" value="E3 ubiquitin-protein ligase SopA"/>
    <property type="match status" value="1"/>
</dbReference>
<dbReference type="InterPro" id="IPR001680">
    <property type="entry name" value="WD40_rpt"/>
</dbReference>
<dbReference type="SMART" id="SM00320">
    <property type="entry name" value="WD40"/>
    <property type="match status" value="10"/>
</dbReference>
<reference evidence="6" key="1">
    <citation type="journal article" date="2020" name="Fungal Divers.">
        <title>Resolving the Mortierellaceae phylogeny through synthesis of multi-gene phylogenetics and phylogenomics.</title>
        <authorList>
            <person name="Vandepol N."/>
            <person name="Liber J."/>
            <person name="Desiro A."/>
            <person name="Na H."/>
            <person name="Kennedy M."/>
            <person name="Barry K."/>
            <person name="Grigoriev I.V."/>
            <person name="Miller A.N."/>
            <person name="O'Donnell K."/>
            <person name="Stajich J.E."/>
            <person name="Bonito G."/>
        </authorList>
    </citation>
    <scope>NUCLEOTIDE SEQUENCE</scope>
    <source>
        <strain evidence="6">NVP60</strain>
    </source>
</reference>
<dbReference type="PROSITE" id="PS50294">
    <property type="entry name" value="WD_REPEATS_REGION"/>
    <property type="match status" value="3"/>
</dbReference>
<dbReference type="InterPro" id="IPR036322">
    <property type="entry name" value="WD40_repeat_dom_sf"/>
</dbReference>
<dbReference type="PANTHER" id="PTHR22847">
    <property type="entry name" value="WD40 REPEAT PROTEIN"/>
    <property type="match status" value="1"/>
</dbReference>
<feature type="region of interest" description="Disordered" evidence="4">
    <location>
        <begin position="1"/>
        <end position="28"/>
    </location>
</feature>
<evidence type="ECO:0000256" key="2">
    <source>
        <dbReference type="ARBA" id="ARBA00022737"/>
    </source>
</evidence>
<dbReference type="PROSITE" id="PS00678">
    <property type="entry name" value="WD_REPEATS_1"/>
    <property type="match status" value="4"/>
</dbReference>
<dbReference type="Proteomes" id="UP000823405">
    <property type="component" value="Unassembled WGS sequence"/>
</dbReference>
<sequence>MSKNLHPAPVGFPPRDTHLPSAGDANSRFVSSQQKLMRDKFFGHFRSSRSKHKVKLSQSPSSKTFANQLSTANTTVSSALPAFGSCIETTPQPAQCVGLLSKIGEDPSQLLSTGRLPLPESSPMLAHVQNTPLLEYDLHKHKVSRLEQSLLPIYIRLYAKASLRVDDDDGFPLMEKVQEFLASERQVMLILGDSGSGKSTFNRHLEHRLWTDYKQGGPIPLFINLPFIDRPDQDLVTKQLRANNFSDDQIQEMKQHRQLILICDGYDESRQLVNLHRTNMLNQPGQWNTKMVVSCRTQFLGPTYLDRFKPQPIDRYASGLQDLFQEVVITPFSKYEIDCYVHLYVQDPDTALMFRDESVWSVEEYMAKLKAIPNVNDLVKNPFLLTLALKALPRLVASNKDLSSISVTRVGLYDMFVDQWMETNRLRLQTNALTNNELMAFNALVDDDFIGCGIDYLLRLSAAIFQEQDGNPIVQYIHRHDKDSWKAAFFGTDPEVKLLRAASPLVRAGNQYQFVHQSMLEYFFSRVIYNPVKIAEKVSDSQSVSASLASLSFNTSGFLFQRDLLKEPLIVQFLCDRVRLHADFEQQLRSVINQSKTDSNAALAATNAITILVRAGAHFNGADLRGIKIPGADLSGGQFDSTKFEGADLTGVNLSRSWIRQADFSHAQLEGIQFGELPYLKEESHIEACIYSPNGRMLGVALWENNLGVSIYDTFSWQRIRLIRGISRVRAIAFSPDSQHILSGDDVRRVMLWDCTSGERLLVMKGHTDGVTSLAFSHCGKQIASGSTDDTVRLWDSQTGVMLFVLKGHTLLVSSVKFSPHGHQLVSGSWDGTIRFWNTETGEAVVVWSPSLGGIYSLDISPDGQWIVSGHKEGDLRLWDAASGNPGLVLRRHSEFILGVAFSPNGQLIASSCMDRKVFLWDASTGDVVSTFGSRLGRISGVAFSPDGLTIAMGSYEKRVLLSEVNSSKSNIETQDQIDGASIVAYSSDGLSILSVNGRGIVRVWDAKTGVGGSVLFELPSLSLITTLGISWNSNQIATGCGDGSVRLWDSSTGATGPMLKGHWMTVKNLACSACGRWIASSDFGRDLALVTEDSIVFWDLHSDERCSEMKVLVNSRTIYRVFQHIAYSPCGQFLVSSNSRRIIHLWHRRLGTENLESWSCVFALRVFHTDVRSLSWNPIVPMEFVTASRDGSVRVWRVSSDDGGVAVKMLWGSNIRILCTTSVVLEGATGLSPTHQKLLDQREAFDRVHSLNPIFLRLLAKGGGSVDRGPSSEDKRSHPEVIEWSTVEFAEVSEEESQRV</sequence>
<name>A0A9P6RFL9_9FUNG</name>
<dbReference type="InterPro" id="IPR007111">
    <property type="entry name" value="NACHT_NTPase"/>
</dbReference>
<feature type="repeat" description="WD" evidence="3">
    <location>
        <begin position="1025"/>
        <end position="1054"/>
    </location>
</feature>
<dbReference type="PROSITE" id="PS00675">
    <property type="entry name" value="SIGMA54_INTERACT_1"/>
    <property type="match status" value="1"/>
</dbReference>
<dbReference type="SUPFAM" id="SSF50998">
    <property type="entry name" value="Quinoprotein alcohol dehydrogenase-like"/>
    <property type="match status" value="1"/>
</dbReference>
<keyword evidence="1 3" id="KW-0853">WD repeat</keyword>
<dbReference type="InterPro" id="IPR015943">
    <property type="entry name" value="WD40/YVTN_repeat-like_dom_sf"/>
</dbReference>
<dbReference type="Pfam" id="PF00805">
    <property type="entry name" value="Pentapeptide"/>
    <property type="match status" value="1"/>
</dbReference>
<protein>
    <submittedName>
        <fullName evidence="6">WD_REPEATS_REGION domain-containing protein</fullName>
    </submittedName>
</protein>